<feature type="coiled-coil region" evidence="1">
    <location>
        <begin position="12"/>
        <end position="39"/>
    </location>
</feature>
<dbReference type="AlphaFoldDB" id="A0A6A4IEP4"/>
<keyword evidence="1" id="KW-0175">Coiled coil</keyword>
<evidence type="ECO:0000256" key="1">
    <source>
        <dbReference type="SAM" id="Coils"/>
    </source>
</evidence>
<keyword evidence="3" id="KW-1185">Reference proteome</keyword>
<proteinExistence type="predicted"/>
<gene>
    <name evidence="2" type="ORF">BT96DRAFT_153052</name>
</gene>
<dbReference type="EMBL" id="ML769397">
    <property type="protein sequence ID" value="KAE9407294.1"/>
    <property type="molecule type" value="Genomic_DNA"/>
</dbReference>
<evidence type="ECO:0000313" key="2">
    <source>
        <dbReference type="EMBL" id="KAE9407294.1"/>
    </source>
</evidence>
<evidence type="ECO:0000313" key="3">
    <source>
        <dbReference type="Proteomes" id="UP000799118"/>
    </source>
</evidence>
<reference evidence="2" key="1">
    <citation type="journal article" date="2019" name="Environ. Microbiol.">
        <title>Fungal ecological strategies reflected in gene transcription - a case study of two litter decomposers.</title>
        <authorList>
            <person name="Barbi F."/>
            <person name="Kohler A."/>
            <person name="Barry K."/>
            <person name="Baskaran P."/>
            <person name="Daum C."/>
            <person name="Fauchery L."/>
            <person name="Ihrmark K."/>
            <person name="Kuo A."/>
            <person name="LaButti K."/>
            <person name="Lipzen A."/>
            <person name="Morin E."/>
            <person name="Grigoriev I.V."/>
            <person name="Henrissat B."/>
            <person name="Lindahl B."/>
            <person name="Martin F."/>
        </authorList>
    </citation>
    <scope>NUCLEOTIDE SEQUENCE</scope>
    <source>
        <strain evidence="2">JB14</strain>
    </source>
</reference>
<evidence type="ECO:0008006" key="4">
    <source>
        <dbReference type="Google" id="ProtNLM"/>
    </source>
</evidence>
<organism evidence="2 3">
    <name type="scientific">Gymnopus androsaceus JB14</name>
    <dbReference type="NCBI Taxonomy" id="1447944"/>
    <lineage>
        <taxon>Eukaryota</taxon>
        <taxon>Fungi</taxon>
        <taxon>Dikarya</taxon>
        <taxon>Basidiomycota</taxon>
        <taxon>Agaricomycotina</taxon>
        <taxon>Agaricomycetes</taxon>
        <taxon>Agaricomycetidae</taxon>
        <taxon>Agaricales</taxon>
        <taxon>Marasmiineae</taxon>
        <taxon>Omphalotaceae</taxon>
        <taxon>Gymnopus</taxon>
    </lineage>
</organism>
<accession>A0A6A4IEP4</accession>
<sequence>MPNQPIYCSCKKKSLKHQVKSLEAQISELTRLKDAKLVELALFRNILSPIRRAPVEILSEIFELACLLRMAFSIPNMISSYTCILFLVCVQLGESSFMRLLDFGPSSVLIRTDTTKPWLMSCGLKSGLIGAKTVPRATLELSSPIRTLDLAGYPKSYIALFNLPRSSFSQLEQVTLSIEHRDEHRDCLPQKIQALLDAPNLHNVQMCGARGAPLSLY</sequence>
<dbReference type="OrthoDB" id="3365698at2759"/>
<name>A0A6A4IEP4_9AGAR</name>
<protein>
    <recommendedName>
        <fullName evidence="4">F-box domain-containing protein</fullName>
    </recommendedName>
</protein>
<dbReference type="Proteomes" id="UP000799118">
    <property type="component" value="Unassembled WGS sequence"/>
</dbReference>